<dbReference type="GO" id="GO:0003723">
    <property type="term" value="F:RNA binding"/>
    <property type="evidence" value="ECO:0007669"/>
    <property type="project" value="UniProtKB-UniRule"/>
</dbReference>
<dbReference type="SUPFAM" id="SSF54791">
    <property type="entry name" value="Eukaryotic type KH-domain (KH-domain type I)"/>
    <property type="match status" value="1"/>
</dbReference>
<feature type="compositionally biased region" description="Basic and acidic residues" evidence="2">
    <location>
        <begin position="74"/>
        <end position="85"/>
    </location>
</feature>
<gene>
    <name evidence="4" type="primary">106057934</name>
</gene>
<name>A0A2C9M7U5_BIOGL</name>
<dbReference type="EnsemblMetazoa" id="BGLB039559-RA">
    <property type="protein sequence ID" value="BGLB039559-PA"/>
    <property type="gene ID" value="BGLB039559"/>
</dbReference>
<dbReference type="OrthoDB" id="10255512at2759"/>
<evidence type="ECO:0000256" key="2">
    <source>
        <dbReference type="SAM" id="MobiDB-lite"/>
    </source>
</evidence>
<feature type="domain" description="K Homology" evidence="3">
    <location>
        <begin position="7"/>
        <end position="70"/>
    </location>
</feature>
<dbReference type="InterPro" id="IPR036612">
    <property type="entry name" value="KH_dom_type_1_sf"/>
</dbReference>
<evidence type="ECO:0000313" key="5">
    <source>
        <dbReference type="Proteomes" id="UP000076420"/>
    </source>
</evidence>
<evidence type="ECO:0000259" key="3">
    <source>
        <dbReference type="Pfam" id="PF00013"/>
    </source>
</evidence>
<proteinExistence type="predicted"/>
<accession>A0A2C9M7U5</accession>
<dbReference type="Gene3D" id="3.30.1370.10">
    <property type="entry name" value="K Homology domain, type 1"/>
    <property type="match status" value="1"/>
</dbReference>
<sequence length="140" mass="15372">MEPTTEEVVAVPHHLLDKIVGENGAGLERVSRNSGSKVVLESSMDVKGKQSYLVISGHRRQINLAKKLLNDSLMEDRASPVRSDQRSGSTSPLPSKLTPWRASKEDIPAAVESTSSAREEGASNEAVNRRRKMRLSSHQE</sequence>
<dbReference type="VEuPathDB" id="VectorBase:BGLB039559"/>
<dbReference type="InterPro" id="IPR004088">
    <property type="entry name" value="KH_dom_type_1"/>
</dbReference>
<dbReference type="Proteomes" id="UP000076420">
    <property type="component" value="Unassembled WGS sequence"/>
</dbReference>
<dbReference type="PROSITE" id="PS50084">
    <property type="entry name" value="KH_TYPE_1"/>
    <property type="match status" value="1"/>
</dbReference>
<dbReference type="VEuPathDB" id="VectorBase:BGLAX_028816"/>
<feature type="region of interest" description="Disordered" evidence="2">
    <location>
        <begin position="71"/>
        <end position="140"/>
    </location>
</feature>
<protein>
    <recommendedName>
        <fullName evidence="3">K Homology domain-containing protein</fullName>
    </recommendedName>
</protein>
<organism evidence="4 5">
    <name type="scientific">Biomphalaria glabrata</name>
    <name type="common">Bloodfluke planorb</name>
    <name type="synonym">Freshwater snail</name>
    <dbReference type="NCBI Taxonomy" id="6526"/>
    <lineage>
        <taxon>Eukaryota</taxon>
        <taxon>Metazoa</taxon>
        <taxon>Spiralia</taxon>
        <taxon>Lophotrochozoa</taxon>
        <taxon>Mollusca</taxon>
        <taxon>Gastropoda</taxon>
        <taxon>Heterobranchia</taxon>
        <taxon>Euthyneura</taxon>
        <taxon>Panpulmonata</taxon>
        <taxon>Hygrophila</taxon>
        <taxon>Lymnaeoidea</taxon>
        <taxon>Planorbidae</taxon>
        <taxon>Biomphalaria</taxon>
    </lineage>
</organism>
<keyword evidence="1" id="KW-0694">RNA-binding</keyword>
<dbReference type="KEGG" id="bgt:106057934"/>
<evidence type="ECO:0000313" key="4">
    <source>
        <dbReference type="EnsemblMetazoa" id="BGLB039559-PA"/>
    </source>
</evidence>
<feature type="compositionally biased region" description="Basic residues" evidence="2">
    <location>
        <begin position="129"/>
        <end position="140"/>
    </location>
</feature>
<reference evidence="4" key="1">
    <citation type="submission" date="2020-05" db="UniProtKB">
        <authorList>
            <consortium name="EnsemblMetazoa"/>
        </authorList>
    </citation>
    <scope>IDENTIFICATION</scope>
    <source>
        <strain evidence="4">BB02</strain>
    </source>
</reference>
<evidence type="ECO:0000256" key="1">
    <source>
        <dbReference type="PROSITE-ProRule" id="PRU00117"/>
    </source>
</evidence>
<dbReference type="AlphaFoldDB" id="A0A2C9M7U5"/>
<dbReference type="Pfam" id="PF00013">
    <property type="entry name" value="KH_1"/>
    <property type="match status" value="1"/>
</dbReference>